<dbReference type="InterPro" id="IPR003856">
    <property type="entry name" value="LPS_length_determ_N"/>
</dbReference>
<dbReference type="Proteomes" id="UP000434409">
    <property type="component" value="Unassembled WGS sequence"/>
</dbReference>
<keyword evidence="10" id="KW-1185">Reference proteome</keyword>
<dbReference type="GO" id="GO:0004713">
    <property type="term" value="F:protein tyrosine kinase activity"/>
    <property type="evidence" value="ECO:0007669"/>
    <property type="project" value="TreeGrafter"/>
</dbReference>
<name>A0A6N7USU7_9FIRM</name>
<keyword evidence="4 7" id="KW-0812">Transmembrane</keyword>
<dbReference type="EMBL" id="VULY01000018">
    <property type="protein sequence ID" value="MSR93968.1"/>
    <property type="molecule type" value="Genomic_DNA"/>
</dbReference>
<reference evidence="9 10" key="1">
    <citation type="submission" date="2019-08" db="EMBL/GenBank/DDBJ databases">
        <title>In-depth cultivation of the pig gut microbiome towards novel bacterial diversity and tailored functional studies.</title>
        <authorList>
            <person name="Wylensek D."/>
            <person name="Hitch T.C.A."/>
            <person name="Clavel T."/>
        </authorList>
    </citation>
    <scope>NUCLEOTIDE SEQUENCE [LARGE SCALE GENOMIC DNA]</scope>
    <source>
        <strain evidence="9 10">68-1-5</strain>
    </source>
</reference>
<sequence length="240" mass="26937">MGEKRRDQGEQEINLLELTMELVTRWKRIVILVILTAGIGFGASKFLMETRYQSTSLLYVFTKSTSITSLADLQMGTNLTNDYKVVITGRPVLEQVIENLKLEETYRSLQERISVTNPQDSRILEITVTDTSSKRAKAIADELADLSAGFISDKMGQDAPSVIQYGYADENPAAPNIKRNTLIAGLLGFLLAVVSIVLPFIFHDTILTEEDVQKKLGLQILGVLPEEEAEADRRRNYRKR</sequence>
<evidence type="ECO:0000313" key="9">
    <source>
        <dbReference type="EMBL" id="MSR93968.1"/>
    </source>
</evidence>
<comment type="caution">
    <text evidence="9">The sequence shown here is derived from an EMBL/GenBank/DDBJ whole genome shotgun (WGS) entry which is preliminary data.</text>
</comment>
<dbReference type="InterPro" id="IPR050445">
    <property type="entry name" value="Bact_polysacc_biosynth/exp"/>
</dbReference>
<comment type="similarity">
    <text evidence="2">Belongs to the CpsC/CapA family.</text>
</comment>
<evidence type="ECO:0000313" key="10">
    <source>
        <dbReference type="Proteomes" id="UP000434409"/>
    </source>
</evidence>
<keyword evidence="6 7" id="KW-0472">Membrane</keyword>
<evidence type="ECO:0000256" key="2">
    <source>
        <dbReference type="ARBA" id="ARBA00006683"/>
    </source>
</evidence>
<accession>A0A6N7USU7</accession>
<dbReference type="GO" id="GO:0005886">
    <property type="term" value="C:plasma membrane"/>
    <property type="evidence" value="ECO:0007669"/>
    <property type="project" value="UniProtKB-SubCell"/>
</dbReference>
<evidence type="ECO:0000259" key="8">
    <source>
        <dbReference type="Pfam" id="PF02706"/>
    </source>
</evidence>
<evidence type="ECO:0000256" key="1">
    <source>
        <dbReference type="ARBA" id="ARBA00004651"/>
    </source>
</evidence>
<dbReference type="PANTHER" id="PTHR32309:SF13">
    <property type="entry name" value="FERRIC ENTEROBACTIN TRANSPORT PROTEIN FEPE"/>
    <property type="match status" value="1"/>
</dbReference>
<dbReference type="RefSeq" id="WP_154477233.1">
    <property type="nucleotide sequence ID" value="NZ_JAQYBV010000086.1"/>
</dbReference>
<evidence type="ECO:0000256" key="4">
    <source>
        <dbReference type="ARBA" id="ARBA00022692"/>
    </source>
</evidence>
<proteinExistence type="inferred from homology"/>
<keyword evidence="3" id="KW-1003">Cell membrane</keyword>
<keyword evidence="5 7" id="KW-1133">Transmembrane helix</keyword>
<comment type="subcellular location">
    <subcellularLocation>
        <location evidence="1">Cell membrane</location>
        <topology evidence="1">Multi-pass membrane protein</topology>
    </subcellularLocation>
</comment>
<dbReference type="Pfam" id="PF02706">
    <property type="entry name" value="Wzz"/>
    <property type="match status" value="1"/>
</dbReference>
<protein>
    <submittedName>
        <fullName evidence="9">Capsular biosynthesis protein</fullName>
    </submittedName>
</protein>
<evidence type="ECO:0000256" key="7">
    <source>
        <dbReference type="SAM" id="Phobius"/>
    </source>
</evidence>
<dbReference type="AlphaFoldDB" id="A0A6N7USU7"/>
<feature type="transmembrane region" description="Helical" evidence="7">
    <location>
        <begin position="29"/>
        <end position="48"/>
    </location>
</feature>
<evidence type="ECO:0000256" key="3">
    <source>
        <dbReference type="ARBA" id="ARBA00022475"/>
    </source>
</evidence>
<feature type="domain" description="Polysaccharide chain length determinant N-terminal" evidence="8">
    <location>
        <begin position="11"/>
        <end position="100"/>
    </location>
</feature>
<evidence type="ECO:0000256" key="5">
    <source>
        <dbReference type="ARBA" id="ARBA00022989"/>
    </source>
</evidence>
<gene>
    <name evidence="9" type="ORF">FYJ34_06795</name>
</gene>
<evidence type="ECO:0000256" key="6">
    <source>
        <dbReference type="ARBA" id="ARBA00023136"/>
    </source>
</evidence>
<dbReference type="PANTHER" id="PTHR32309">
    <property type="entry name" value="TYROSINE-PROTEIN KINASE"/>
    <property type="match status" value="1"/>
</dbReference>
<feature type="transmembrane region" description="Helical" evidence="7">
    <location>
        <begin position="182"/>
        <end position="202"/>
    </location>
</feature>
<organism evidence="9 10">
    <name type="scientific">Suipraeoptans intestinalis</name>
    <dbReference type="NCBI Taxonomy" id="2606628"/>
    <lineage>
        <taxon>Bacteria</taxon>
        <taxon>Bacillati</taxon>
        <taxon>Bacillota</taxon>
        <taxon>Clostridia</taxon>
        <taxon>Lachnospirales</taxon>
        <taxon>Lachnospiraceae</taxon>
        <taxon>Suipraeoptans</taxon>
    </lineage>
</organism>